<dbReference type="PANTHER" id="PTHR34047">
    <property type="entry name" value="NUCLEAR INTRON MATURASE 1, MITOCHONDRIAL-RELATED"/>
    <property type="match status" value="1"/>
</dbReference>
<evidence type="ECO:0000259" key="10">
    <source>
        <dbReference type="PROSITE" id="PS50878"/>
    </source>
</evidence>
<dbReference type="PROSITE" id="PS50878">
    <property type="entry name" value="RT_POL"/>
    <property type="match status" value="1"/>
</dbReference>
<evidence type="ECO:0000313" key="11">
    <source>
        <dbReference type="EMBL" id="KLU01456.1"/>
    </source>
</evidence>
<name>A0A0J1B4S1_RHOIS</name>
<evidence type="ECO:0000256" key="4">
    <source>
        <dbReference type="ARBA" id="ARBA00022723"/>
    </source>
</evidence>
<reference evidence="11" key="1">
    <citation type="submission" date="2015-05" db="EMBL/GenBank/DDBJ databases">
        <title>Permanent draft genome of Rhodopirellula islandicus K833.</title>
        <authorList>
            <person name="Kizina J."/>
            <person name="Richter M."/>
            <person name="Glockner F.O."/>
            <person name="Harder J."/>
        </authorList>
    </citation>
    <scope>NUCLEOTIDE SEQUENCE [LARGE SCALE GENOMIC DNA]</scope>
    <source>
        <strain evidence="11">K833</strain>
    </source>
</reference>
<dbReference type="CDD" id="cd03487">
    <property type="entry name" value="RT_Bac_retron_II"/>
    <property type="match status" value="1"/>
</dbReference>
<keyword evidence="6 11" id="KW-0695">RNA-directed DNA polymerase</keyword>
<evidence type="ECO:0000256" key="3">
    <source>
        <dbReference type="ARBA" id="ARBA00022695"/>
    </source>
</evidence>
<organism evidence="11 12">
    <name type="scientific">Rhodopirellula islandica</name>
    <dbReference type="NCBI Taxonomy" id="595434"/>
    <lineage>
        <taxon>Bacteria</taxon>
        <taxon>Pseudomonadati</taxon>
        <taxon>Planctomycetota</taxon>
        <taxon>Planctomycetia</taxon>
        <taxon>Pirellulales</taxon>
        <taxon>Pirellulaceae</taxon>
        <taxon>Rhodopirellula</taxon>
    </lineage>
</organism>
<dbReference type="SUPFAM" id="SSF56672">
    <property type="entry name" value="DNA/RNA polymerases"/>
    <property type="match status" value="1"/>
</dbReference>
<keyword evidence="5" id="KW-0460">Magnesium</keyword>
<sequence length="343" mass="38848">MSSIGMDAKLFSLHRPRQVADRLGLDESWLLRLSEELRTAEGRSNYIREFTLFDPRPGKKPRDIISVRGDLRLAQRRLHQRLLSHSIEPTPYSHGGVRGRSIKTNAGQHARNRFVYLTDIANFYPSIHSSRINDFFKSNGCLPAVARLLTSLTTLDYHLALGLITSPILAEAIIQPVDRRIAVACDRQGLVYSRYVDDICISSKHSLHGSGIDATVRTILRQSGFKVRVSKDRFIRVDEGCAVTGVRIHRGRLSVTPSYIGELETDLSSALSFARGGHHTGLFFTKEQLWGRVQFVRWINPGRAKPLIRLFRQIPWRRYRVAASQSGLIAAKAFFAERKSYVL</sequence>
<evidence type="ECO:0000256" key="1">
    <source>
        <dbReference type="ARBA" id="ARBA00012493"/>
    </source>
</evidence>
<accession>A0A0J1B4S1</accession>
<evidence type="ECO:0000256" key="5">
    <source>
        <dbReference type="ARBA" id="ARBA00022842"/>
    </source>
</evidence>
<evidence type="ECO:0000256" key="7">
    <source>
        <dbReference type="ARBA" id="ARBA00023118"/>
    </source>
</evidence>
<gene>
    <name evidence="11" type="ORF">RISK_006612</name>
</gene>
<dbReference type="GO" id="GO:0051607">
    <property type="term" value="P:defense response to virus"/>
    <property type="evidence" value="ECO:0007669"/>
    <property type="project" value="UniProtKB-KW"/>
</dbReference>
<dbReference type="GO" id="GO:0003964">
    <property type="term" value="F:RNA-directed DNA polymerase activity"/>
    <property type="evidence" value="ECO:0007669"/>
    <property type="project" value="UniProtKB-KW"/>
</dbReference>
<evidence type="ECO:0000313" key="12">
    <source>
        <dbReference type="Proteomes" id="UP000036367"/>
    </source>
</evidence>
<dbReference type="STRING" id="595434.RISK_006612"/>
<comment type="catalytic activity">
    <reaction evidence="9">
        <text>DNA(n) + a 2'-deoxyribonucleoside 5'-triphosphate = DNA(n+1) + diphosphate</text>
        <dbReference type="Rhea" id="RHEA:22508"/>
        <dbReference type="Rhea" id="RHEA-COMP:17339"/>
        <dbReference type="Rhea" id="RHEA-COMP:17340"/>
        <dbReference type="ChEBI" id="CHEBI:33019"/>
        <dbReference type="ChEBI" id="CHEBI:61560"/>
        <dbReference type="ChEBI" id="CHEBI:173112"/>
        <dbReference type="EC" id="2.7.7.49"/>
    </reaction>
</comment>
<dbReference type="PATRIC" id="fig|595434.4.peg.6291"/>
<feature type="domain" description="Reverse transcriptase" evidence="10">
    <location>
        <begin position="35"/>
        <end position="248"/>
    </location>
</feature>
<dbReference type="AlphaFoldDB" id="A0A0J1B4S1"/>
<dbReference type="PRINTS" id="PR00866">
    <property type="entry name" value="RNADNAPOLMS"/>
</dbReference>
<keyword evidence="2 11" id="KW-0808">Transferase</keyword>
<evidence type="ECO:0000256" key="6">
    <source>
        <dbReference type="ARBA" id="ARBA00022918"/>
    </source>
</evidence>
<dbReference type="InterPro" id="IPR000123">
    <property type="entry name" value="Reverse_transcriptase_msDNA"/>
</dbReference>
<keyword evidence="3 11" id="KW-0548">Nucleotidyltransferase</keyword>
<dbReference type="EMBL" id="LECT01000054">
    <property type="protein sequence ID" value="KLU01456.1"/>
    <property type="molecule type" value="Genomic_DNA"/>
</dbReference>
<dbReference type="EC" id="2.7.7.49" evidence="1"/>
<keyword evidence="7" id="KW-0051">Antiviral defense</keyword>
<evidence type="ECO:0000256" key="8">
    <source>
        <dbReference type="ARBA" id="ARBA00034120"/>
    </source>
</evidence>
<proteinExistence type="inferred from homology"/>
<dbReference type="PANTHER" id="PTHR34047:SF7">
    <property type="entry name" value="RNA-DIRECTED DNA POLYMERASE"/>
    <property type="match status" value="1"/>
</dbReference>
<evidence type="ECO:0000256" key="2">
    <source>
        <dbReference type="ARBA" id="ARBA00022679"/>
    </source>
</evidence>
<keyword evidence="12" id="KW-1185">Reference proteome</keyword>
<dbReference type="GO" id="GO:0003723">
    <property type="term" value="F:RNA binding"/>
    <property type="evidence" value="ECO:0007669"/>
    <property type="project" value="InterPro"/>
</dbReference>
<dbReference type="InterPro" id="IPR043502">
    <property type="entry name" value="DNA/RNA_pol_sf"/>
</dbReference>
<protein>
    <recommendedName>
        <fullName evidence="1">RNA-directed DNA polymerase</fullName>
        <ecNumber evidence="1">2.7.7.49</ecNumber>
    </recommendedName>
</protein>
<dbReference type="Proteomes" id="UP000036367">
    <property type="component" value="Unassembled WGS sequence"/>
</dbReference>
<dbReference type="InterPro" id="IPR000477">
    <property type="entry name" value="RT_dom"/>
</dbReference>
<comment type="caution">
    <text evidence="11">The sequence shown here is derived from an EMBL/GenBank/DDBJ whole genome shotgun (WGS) entry which is preliminary data.</text>
</comment>
<dbReference type="Pfam" id="PF00078">
    <property type="entry name" value="RVT_1"/>
    <property type="match status" value="1"/>
</dbReference>
<dbReference type="GO" id="GO:0046872">
    <property type="term" value="F:metal ion binding"/>
    <property type="evidence" value="ECO:0007669"/>
    <property type="project" value="UniProtKB-KW"/>
</dbReference>
<keyword evidence="4" id="KW-0479">Metal-binding</keyword>
<comment type="similarity">
    <text evidence="8">Belongs to the bacterial reverse transcriptase family.</text>
</comment>
<evidence type="ECO:0000256" key="9">
    <source>
        <dbReference type="ARBA" id="ARBA00048173"/>
    </source>
</evidence>
<dbReference type="InterPro" id="IPR051083">
    <property type="entry name" value="GrpII_Intron_Splice-Mob/Def"/>
</dbReference>